<dbReference type="InterPro" id="IPR004099">
    <property type="entry name" value="Pyr_nucl-diS_OxRdtase_dimer"/>
</dbReference>
<evidence type="ECO:0000256" key="8">
    <source>
        <dbReference type="PIRSR" id="PIRSR000350-3"/>
    </source>
</evidence>
<keyword evidence="15" id="KW-1185">Reference proteome</keyword>
<keyword evidence="8" id="KW-0520">NAD</keyword>
<sequence>MTKRQAGSELERKRASKVSAEPRMERVPRGRGGGGARALAKGNTPRIDREADFIVIGGGSAGVSAARRAAQNGASVILIERGEIGGTCINRGCIPKKMLNYGATWAAILSGCLSHTGGREDWNDASVRIHAEMARLHVSYTQRLQEAGVQLLNGEATVIAPNLVRVGDAVLRAGRILIATGSRPRPLPVPGGELASTSDDVFTWTGVPASVVVVGGGYIAVEMASILSRFGVTVDMLVRENRLLENFDHDVAAALGETLAAKGIRLHMNTEVTLLDQANGAIEVCYRQADGRGQGNGKGGKAGRGGNGGRIESVRAQAVLAAVGREPNVDGLGLEALGVQMTESGNIRVDRQFRSTVRTIHAIGDVIDAPQLTPVAIAQGRWLADRLFARRGEGADFDVTPTAVFCEPALGCVGLTEQQAIEAAGKPDRIGTRIKRFVSLENRFAGNAMPSMIKLVYNARSGRILGIHMMDNAAPEIAQAMALAIRLGVRLSHLQTTVQLHPTVAEELFG</sequence>
<dbReference type="PRINTS" id="PR00411">
    <property type="entry name" value="PNDRDTASEI"/>
</dbReference>
<dbReference type="PANTHER" id="PTHR42737:SF2">
    <property type="entry name" value="GLUTATHIONE REDUCTASE"/>
    <property type="match status" value="1"/>
</dbReference>
<evidence type="ECO:0000256" key="6">
    <source>
        <dbReference type="ARBA" id="ARBA00023284"/>
    </source>
</evidence>
<name>A0A562BMY8_9BURK</name>
<dbReference type="Proteomes" id="UP000318141">
    <property type="component" value="Unassembled WGS sequence"/>
</dbReference>
<evidence type="ECO:0000256" key="9">
    <source>
        <dbReference type="PIRSR" id="PIRSR000350-4"/>
    </source>
</evidence>
<evidence type="ECO:0000256" key="2">
    <source>
        <dbReference type="ARBA" id="ARBA00022630"/>
    </source>
</evidence>
<dbReference type="InterPro" id="IPR001100">
    <property type="entry name" value="Pyr_nuc-diS_OxRdtase"/>
</dbReference>
<dbReference type="GO" id="GO:0045454">
    <property type="term" value="P:cell redox homeostasis"/>
    <property type="evidence" value="ECO:0007669"/>
    <property type="project" value="InterPro"/>
</dbReference>
<dbReference type="PROSITE" id="PS00076">
    <property type="entry name" value="PYRIDINE_REDOX_1"/>
    <property type="match status" value="1"/>
</dbReference>
<comment type="similarity">
    <text evidence="1 10">Belongs to the class-I pyridine nucleotide-disulfide oxidoreductase family.</text>
</comment>
<feature type="binding site" evidence="8">
    <location>
        <position position="365"/>
    </location>
    <ligand>
        <name>FAD</name>
        <dbReference type="ChEBI" id="CHEBI:57692"/>
    </ligand>
</feature>
<feature type="domain" description="Pyridine nucleotide-disulphide oxidoreductase dimerisation" evidence="12">
    <location>
        <begin position="400"/>
        <end position="508"/>
    </location>
</feature>
<feature type="binding site" evidence="8">
    <location>
        <begin position="215"/>
        <end position="222"/>
    </location>
    <ligand>
        <name>NAD(+)</name>
        <dbReference type="ChEBI" id="CHEBI:57540"/>
    </ligand>
</feature>
<evidence type="ECO:0000256" key="7">
    <source>
        <dbReference type="PIRSR" id="PIRSR000350-2"/>
    </source>
</evidence>
<gene>
    <name evidence="14" type="ORF">L602_002100000980</name>
</gene>
<dbReference type="Pfam" id="PF07992">
    <property type="entry name" value="Pyr_redox_2"/>
    <property type="match status" value="1"/>
</dbReference>
<dbReference type="InterPro" id="IPR036188">
    <property type="entry name" value="FAD/NAD-bd_sf"/>
</dbReference>
<keyword evidence="3 8" id="KW-0274">FAD</keyword>
<dbReference type="InterPro" id="IPR016156">
    <property type="entry name" value="FAD/NAD-linked_Rdtase_dimer_sf"/>
</dbReference>
<protein>
    <submittedName>
        <fullName evidence="14">Glutathione reductase (NADPH)</fullName>
    </submittedName>
</protein>
<dbReference type="PIRSF" id="PIRSF000350">
    <property type="entry name" value="Mercury_reductase_MerA"/>
    <property type="match status" value="1"/>
</dbReference>
<dbReference type="GO" id="GO:0050660">
    <property type="term" value="F:flavin adenine dinucleotide binding"/>
    <property type="evidence" value="ECO:0007669"/>
    <property type="project" value="InterPro"/>
</dbReference>
<dbReference type="Gene3D" id="3.30.390.30">
    <property type="match status" value="1"/>
</dbReference>
<dbReference type="Gene3D" id="3.50.50.60">
    <property type="entry name" value="FAD/NAD(P)-binding domain"/>
    <property type="match status" value="2"/>
</dbReference>
<keyword evidence="5" id="KW-1015">Disulfide bond</keyword>
<dbReference type="GO" id="GO:0004362">
    <property type="term" value="F:glutathione-disulfide reductase (NADPH) activity"/>
    <property type="evidence" value="ECO:0007669"/>
    <property type="project" value="TreeGrafter"/>
</dbReference>
<dbReference type="PANTHER" id="PTHR42737">
    <property type="entry name" value="GLUTATHIONE REDUCTASE"/>
    <property type="match status" value="1"/>
</dbReference>
<dbReference type="OrthoDB" id="178496at2"/>
<proteinExistence type="inferred from homology"/>
<feature type="binding site" evidence="8">
    <location>
        <position position="324"/>
    </location>
    <ligand>
        <name>NAD(+)</name>
        <dbReference type="ChEBI" id="CHEBI:57540"/>
    </ligand>
</feature>
<dbReference type="AlphaFoldDB" id="A0A562BMY8"/>
<keyword evidence="8" id="KW-0547">Nucleotide-binding</keyword>
<dbReference type="SUPFAM" id="SSF55424">
    <property type="entry name" value="FAD/NAD-linked reductases, dimerisation (C-terminal) domain"/>
    <property type="match status" value="1"/>
</dbReference>
<evidence type="ECO:0000256" key="1">
    <source>
        <dbReference type="ARBA" id="ARBA00007532"/>
    </source>
</evidence>
<evidence type="ECO:0000259" key="13">
    <source>
        <dbReference type="Pfam" id="PF07992"/>
    </source>
</evidence>
<organism evidence="14 15">
    <name type="scientific">Cupriavidus gilardii J11</name>
    <dbReference type="NCBI Taxonomy" id="936133"/>
    <lineage>
        <taxon>Bacteria</taxon>
        <taxon>Pseudomonadati</taxon>
        <taxon>Pseudomonadota</taxon>
        <taxon>Betaproteobacteria</taxon>
        <taxon>Burkholderiales</taxon>
        <taxon>Burkholderiaceae</taxon>
        <taxon>Cupriavidus</taxon>
    </lineage>
</organism>
<keyword evidence="6 10" id="KW-0676">Redox-active center</keyword>
<evidence type="ECO:0000259" key="12">
    <source>
        <dbReference type="Pfam" id="PF02852"/>
    </source>
</evidence>
<feature type="region of interest" description="Disordered" evidence="11">
    <location>
        <begin position="1"/>
        <end position="42"/>
    </location>
</feature>
<comment type="caution">
    <text evidence="14">The sequence shown here is derived from an EMBL/GenBank/DDBJ whole genome shotgun (WGS) entry which is preliminary data.</text>
</comment>
<dbReference type="Pfam" id="PF02852">
    <property type="entry name" value="Pyr_redox_dim"/>
    <property type="match status" value="1"/>
</dbReference>
<dbReference type="InterPro" id="IPR012999">
    <property type="entry name" value="Pyr_OxRdtase_I_AS"/>
</dbReference>
<feature type="disulfide bond" description="Redox-active" evidence="9">
    <location>
        <begin position="88"/>
        <end position="93"/>
    </location>
</feature>
<evidence type="ECO:0000256" key="11">
    <source>
        <dbReference type="SAM" id="MobiDB-lite"/>
    </source>
</evidence>
<keyword evidence="4 10" id="KW-0560">Oxidoreductase</keyword>
<comment type="cofactor">
    <cofactor evidence="8">
        <name>FAD</name>
        <dbReference type="ChEBI" id="CHEBI:57692"/>
    </cofactor>
    <text evidence="8">Binds 1 FAD per subunit.</text>
</comment>
<evidence type="ECO:0000256" key="3">
    <source>
        <dbReference type="ARBA" id="ARBA00022827"/>
    </source>
</evidence>
<keyword evidence="2 10" id="KW-0285">Flavoprotein</keyword>
<dbReference type="InterPro" id="IPR023753">
    <property type="entry name" value="FAD/NAD-binding_dom"/>
</dbReference>
<dbReference type="InterPro" id="IPR046952">
    <property type="entry name" value="GSHR/TRXR-like"/>
</dbReference>
<evidence type="ECO:0000256" key="5">
    <source>
        <dbReference type="ARBA" id="ARBA00023157"/>
    </source>
</evidence>
<feature type="active site" description="Proton acceptor" evidence="7">
    <location>
        <position position="501"/>
    </location>
</feature>
<evidence type="ECO:0000313" key="15">
    <source>
        <dbReference type="Proteomes" id="UP000318141"/>
    </source>
</evidence>
<reference evidence="14 15" key="1">
    <citation type="submission" date="2019-07" db="EMBL/GenBank/DDBJ databases">
        <title>Genome sequencing of lignin-degrading bacterial isolates.</title>
        <authorList>
            <person name="Gladden J."/>
        </authorList>
    </citation>
    <scope>NUCLEOTIDE SEQUENCE [LARGE SCALE GENOMIC DNA]</scope>
    <source>
        <strain evidence="14 15">J11</strain>
    </source>
</reference>
<dbReference type="GO" id="GO:0005829">
    <property type="term" value="C:cytosol"/>
    <property type="evidence" value="ECO:0007669"/>
    <property type="project" value="TreeGrafter"/>
</dbReference>
<accession>A0A562BMY8</accession>
<feature type="binding site" evidence="8">
    <location>
        <begin position="180"/>
        <end position="182"/>
    </location>
    <ligand>
        <name>FAD</name>
        <dbReference type="ChEBI" id="CHEBI:57692"/>
    </ligand>
</feature>
<dbReference type="EMBL" id="VLJN01000014">
    <property type="protein sequence ID" value="TWG86309.1"/>
    <property type="molecule type" value="Genomic_DNA"/>
</dbReference>
<evidence type="ECO:0000256" key="4">
    <source>
        <dbReference type="ARBA" id="ARBA00023002"/>
    </source>
</evidence>
<feature type="binding site" evidence="8">
    <location>
        <position position="97"/>
    </location>
    <ligand>
        <name>FAD</name>
        <dbReference type="ChEBI" id="CHEBI:57692"/>
    </ligand>
</feature>
<evidence type="ECO:0000313" key="14">
    <source>
        <dbReference type="EMBL" id="TWG86309.1"/>
    </source>
</evidence>
<evidence type="ECO:0000256" key="10">
    <source>
        <dbReference type="RuleBase" id="RU003691"/>
    </source>
</evidence>
<dbReference type="GO" id="GO:0034599">
    <property type="term" value="P:cellular response to oxidative stress"/>
    <property type="evidence" value="ECO:0007669"/>
    <property type="project" value="TreeGrafter"/>
</dbReference>
<feature type="domain" description="FAD/NAD(P)-binding" evidence="13">
    <location>
        <begin position="52"/>
        <end position="380"/>
    </location>
</feature>
<dbReference type="GO" id="GO:0006749">
    <property type="term" value="P:glutathione metabolic process"/>
    <property type="evidence" value="ECO:0007669"/>
    <property type="project" value="TreeGrafter"/>
</dbReference>
<dbReference type="SUPFAM" id="SSF51905">
    <property type="entry name" value="FAD/NAD(P)-binding domain"/>
    <property type="match status" value="1"/>
</dbReference>
<dbReference type="PRINTS" id="PR00368">
    <property type="entry name" value="FADPNR"/>
</dbReference>